<proteinExistence type="predicted"/>
<keyword evidence="1" id="KW-0812">Transmembrane</keyword>
<accession>A0AAW4MVC4</accession>
<keyword evidence="1" id="KW-0472">Membrane</keyword>
<keyword evidence="5" id="KW-1185">Reference proteome</keyword>
<protein>
    <submittedName>
        <fullName evidence="2">Uncharacterized protein</fullName>
    </submittedName>
</protein>
<evidence type="ECO:0000313" key="2">
    <source>
        <dbReference type="EMBL" id="MBV3383612.1"/>
    </source>
</evidence>
<evidence type="ECO:0000313" key="5">
    <source>
        <dbReference type="Proteomes" id="UP001197492"/>
    </source>
</evidence>
<evidence type="ECO:0000313" key="4">
    <source>
        <dbReference type="Proteomes" id="UP001196408"/>
    </source>
</evidence>
<gene>
    <name evidence="2" type="ORF">KSV97_10420</name>
    <name evidence="3" type="ORF">KSW06_10355</name>
</gene>
<dbReference type="EMBL" id="JAHOEL010000096">
    <property type="protein sequence ID" value="MBV3393636.1"/>
    <property type="molecule type" value="Genomic_DNA"/>
</dbReference>
<keyword evidence="1" id="KW-1133">Transmembrane helix</keyword>
<dbReference type="EMBL" id="JAHOEF010000097">
    <property type="protein sequence ID" value="MBV3383612.1"/>
    <property type="molecule type" value="Genomic_DNA"/>
</dbReference>
<dbReference type="Proteomes" id="UP001196408">
    <property type="component" value="Unassembled WGS sequence"/>
</dbReference>
<dbReference type="AlphaFoldDB" id="A0AAW4MVC4"/>
<evidence type="ECO:0000313" key="3">
    <source>
        <dbReference type="EMBL" id="MBV3393636.1"/>
    </source>
</evidence>
<dbReference type="Proteomes" id="UP001197492">
    <property type="component" value="Unassembled WGS sequence"/>
</dbReference>
<reference evidence="2 5" key="1">
    <citation type="submission" date="2021-06" db="EMBL/GenBank/DDBJ databases">
        <title>Collection of gut derived symbiotic bacterial strains cultured from healthy donors.</title>
        <authorList>
            <person name="Lin H."/>
            <person name="Littmann E."/>
            <person name="Pamer E.G."/>
        </authorList>
    </citation>
    <scope>NUCLEOTIDE SEQUENCE</scope>
    <source>
        <strain evidence="3 5">MSK.21.70</strain>
        <strain evidence="2">MSK.21.82</strain>
    </source>
</reference>
<sequence length="137" mass="16229">MKLKKILIILITLIIVMIVSTLLHYQNMNYISENWNIDFPSENTIVYQVKPSPSFTNDGIYYEVQEVENKNLPITLNNKKNDEIEEEFNKYIIEAKVSQKQLPDFTQDYKYYKKSDVGRSLIVVAQRHKLYIVSYNL</sequence>
<feature type="transmembrane region" description="Helical" evidence="1">
    <location>
        <begin position="6"/>
        <end position="25"/>
    </location>
</feature>
<dbReference type="RefSeq" id="WP_217748265.1">
    <property type="nucleotide sequence ID" value="NZ_JAHOEB010000096.1"/>
</dbReference>
<comment type="caution">
    <text evidence="2">The sequence shown here is derived from an EMBL/GenBank/DDBJ whole genome shotgun (WGS) entry which is preliminary data.</text>
</comment>
<evidence type="ECO:0000256" key="1">
    <source>
        <dbReference type="SAM" id="Phobius"/>
    </source>
</evidence>
<organism evidence="2 4">
    <name type="scientific">Catenibacterium mitsuokai</name>
    <dbReference type="NCBI Taxonomy" id="100886"/>
    <lineage>
        <taxon>Bacteria</taxon>
        <taxon>Bacillati</taxon>
        <taxon>Bacillota</taxon>
        <taxon>Erysipelotrichia</taxon>
        <taxon>Erysipelotrichales</taxon>
        <taxon>Coprobacillaceae</taxon>
        <taxon>Catenibacterium</taxon>
    </lineage>
</organism>
<name>A0AAW4MVC4_9FIRM</name>